<name>A0A0S4JFF7_BODSA</name>
<evidence type="ECO:0000313" key="2">
    <source>
        <dbReference type="EMBL" id="CUG88708.1"/>
    </source>
</evidence>
<keyword evidence="1" id="KW-0732">Signal</keyword>
<protein>
    <submittedName>
        <fullName evidence="2">Membrane-associated protein, putative</fullName>
    </submittedName>
</protein>
<evidence type="ECO:0000313" key="3">
    <source>
        <dbReference type="Proteomes" id="UP000051952"/>
    </source>
</evidence>
<evidence type="ECO:0000256" key="1">
    <source>
        <dbReference type="SAM" id="SignalP"/>
    </source>
</evidence>
<reference evidence="3" key="1">
    <citation type="submission" date="2015-09" db="EMBL/GenBank/DDBJ databases">
        <authorList>
            <consortium name="Pathogen Informatics"/>
        </authorList>
    </citation>
    <scope>NUCLEOTIDE SEQUENCE [LARGE SCALE GENOMIC DNA]</scope>
    <source>
        <strain evidence="3">Lake Konstanz</strain>
    </source>
</reference>
<dbReference type="EMBL" id="CYKH01001669">
    <property type="protein sequence ID" value="CUG88708.1"/>
    <property type="molecule type" value="Genomic_DNA"/>
</dbReference>
<dbReference type="VEuPathDB" id="TriTrypDB:BSAL_16890"/>
<feature type="chain" id="PRO_5006622278" evidence="1">
    <location>
        <begin position="22"/>
        <end position="217"/>
    </location>
</feature>
<gene>
    <name evidence="2" type="ORF">BSAL_16890</name>
</gene>
<organism evidence="2 3">
    <name type="scientific">Bodo saltans</name>
    <name type="common">Flagellated protozoan</name>
    <dbReference type="NCBI Taxonomy" id="75058"/>
    <lineage>
        <taxon>Eukaryota</taxon>
        <taxon>Discoba</taxon>
        <taxon>Euglenozoa</taxon>
        <taxon>Kinetoplastea</taxon>
        <taxon>Metakinetoplastina</taxon>
        <taxon>Eubodonida</taxon>
        <taxon>Bodonidae</taxon>
        <taxon>Bodo</taxon>
    </lineage>
</organism>
<dbReference type="Proteomes" id="UP000051952">
    <property type="component" value="Unassembled WGS sequence"/>
</dbReference>
<feature type="signal peptide" evidence="1">
    <location>
        <begin position="1"/>
        <end position="21"/>
    </location>
</feature>
<proteinExistence type="predicted"/>
<keyword evidence="3" id="KW-1185">Reference proteome</keyword>
<accession>A0A0S4JFF7</accession>
<sequence>MQRVILCLSIVLLSFAVPATATIFSWFCNAGNCAQGSCSTYRNLTEGVCSPSPSGAYSMVKANCKVNPTQSQLCVSAAVYGPVELLPGGVADCVPAIQVIESFPCDTCFPAGPNGSPATFSCSTAPVYGVNFSYNCNADCSSCLNTANVDTNIVEVAGYYSSVVNIFSCPKVISYQEYFGQTCDSTPYPLKYYIPGLANCNGYVGQSNARANLFTCL</sequence>
<dbReference type="AlphaFoldDB" id="A0A0S4JFF7"/>